<feature type="region of interest" description="Disordered" evidence="3">
    <location>
        <begin position="186"/>
        <end position="207"/>
    </location>
</feature>
<accession>A0AAI9SVK5</accession>
<dbReference type="InterPro" id="IPR003958">
    <property type="entry name" value="CBFA_NFYB_domain"/>
</dbReference>
<feature type="compositionally biased region" description="Basic and acidic residues" evidence="3">
    <location>
        <begin position="239"/>
        <end position="263"/>
    </location>
</feature>
<protein>
    <submittedName>
        <fullName evidence="5">DPB3</fullName>
    </submittedName>
</protein>
<evidence type="ECO:0000256" key="2">
    <source>
        <dbReference type="ARBA" id="ARBA00023242"/>
    </source>
</evidence>
<comment type="subcellular location">
    <subcellularLocation>
        <location evidence="1">Nucleus</location>
    </subcellularLocation>
</comment>
<dbReference type="GO" id="GO:0046982">
    <property type="term" value="F:protein heterodimerization activity"/>
    <property type="evidence" value="ECO:0007669"/>
    <property type="project" value="InterPro"/>
</dbReference>
<dbReference type="InterPro" id="IPR009072">
    <property type="entry name" value="Histone-fold"/>
</dbReference>
<feature type="domain" description="Transcription factor CBF/NF-Y/archaeal histone" evidence="4">
    <location>
        <begin position="64"/>
        <end position="128"/>
    </location>
</feature>
<feature type="compositionally biased region" description="Polar residues" evidence="3">
    <location>
        <begin position="18"/>
        <end position="32"/>
    </location>
</feature>
<dbReference type="PANTHER" id="PTHR10252:SF151">
    <property type="entry name" value="DNA POLYMERASE EPSILON NONCATALYTIC SUBUNIT"/>
    <property type="match status" value="1"/>
</dbReference>
<evidence type="ECO:0000256" key="3">
    <source>
        <dbReference type="SAM" id="MobiDB-lite"/>
    </source>
</evidence>
<dbReference type="GO" id="GO:0008623">
    <property type="term" value="C:CHRAC"/>
    <property type="evidence" value="ECO:0007669"/>
    <property type="project" value="TreeGrafter"/>
</dbReference>
<evidence type="ECO:0000256" key="1">
    <source>
        <dbReference type="ARBA" id="ARBA00004123"/>
    </source>
</evidence>
<keyword evidence="2" id="KW-0539">Nucleus</keyword>
<feature type="compositionally biased region" description="Low complexity" evidence="3">
    <location>
        <begin position="186"/>
        <end position="201"/>
    </location>
</feature>
<dbReference type="GO" id="GO:0006261">
    <property type="term" value="P:DNA-templated DNA replication"/>
    <property type="evidence" value="ECO:0007669"/>
    <property type="project" value="TreeGrafter"/>
</dbReference>
<feature type="compositionally biased region" description="Low complexity" evidence="3">
    <location>
        <begin position="54"/>
        <end position="64"/>
    </location>
</feature>
<dbReference type="CDD" id="cd23645">
    <property type="entry name" value="HFD_Dpb3-like"/>
    <property type="match status" value="1"/>
</dbReference>
<comment type="caution">
    <text evidence="5">The sequence shown here is derived from an EMBL/GenBank/DDBJ whole genome shotgun (WGS) entry which is preliminary data.</text>
</comment>
<keyword evidence="6" id="KW-1185">Reference proteome</keyword>
<dbReference type="RefSeq" id="XP_049179620.1">
    <property type="nucleotide sequence ID" value="XM_049324621.1"/>
</dbReference>
<dbReference type="AlphaFoldDB" id="A0AAI9SVK5"/>
<evidence type="ECO:0000259" key="4">
    <source>
        <dbReference type="Pfam" id="PF00808"/>
    </source>
</evidence>
<dbReference type="InterPro" id="IPR050568">
    <property type="entry name" value="Transcr_DNA_Rep_Reg"/>
</dbReference>
<proteinExistence type="predicted"/>
<evidence type="ECO:0000313" key="5">
    <source>
        <dbReference type="EMBL" id="KAI3403873.2"/>
    </source>
</evidence>
<feature type="compositionally biased region" description="Acidic residues" evidence="3">
    <location>
        <begin position="38"/>
        <end position="52"/>
    </location>
</feature>
<dbReference type="EMBL" id="JAHUZD010000118">
    <property type="protein sequence ID" value="KAI3403873.2"/>
    <property type="molecule type" value="Genomic_DNA"/>
</dbReference>
<dbReference type="Pfam" id="PF00808">
    <property type="entry name" value="CBFD_NFYB_HMF"/>
    <property type="match status" value="1"/>
</dbReference>
<evidence type="ECO:0000313" key="6">
    <source>
        <dbReference type="Proteomes" id="UP001202479"/>
    </source>
</evidence>
<feature type="region of interest" description="Disordered" evidence="3">
    <location>
        <begin position="1"/>
        <end position="64"/>
    </location>
</feature>
<dbReference type="SUPFAM" id="SSF47113">
    <property type="entry name" value="Histone-fold"/>
    <property type="match status" value="1"/>
</dbReference>
<dbReference type="GeneID" id="73380918"/>
<organism evidence="5 6">
    <name type="scientific">Candida oxycetoniae</name>
    <dbReference type="NCBI Taxonomy" id="497107"/>
    <lineage>
        <taxon>Eukaryota</taxon>
        <taxon>Fungi</taxon>
        <taxon>Dikarya</taxon>
        <taxon>Ascomycota</taxon>
        <taxon>Saccharomycotina</taxon>
        <taxon>Pichiomycetes</taxon>
        <taxon>Debaryomycetaceae</taxon>
        <taxon>Candida/Lodderomyces clade</taxon>
        <taxon>Candida</taxon>
    </lineage>
</organism>
<name>A0AAI9SVK5_9ASCO</name>
<reference evidence="5" key="1">
    <citation type="journal article" date="2022" name="DNA Res.">
        <title>Genome analysis of five recently described species of the CUG-Ser clade uncovers Candida theae as a new hybrid lineage with pathogenic potential in the Candida parapsilosis species complex.</title>
        <authorList>
            <person name="Mixao V."/>
            <person name="Del Olmo V."/>
            <person name="Hegedusova E."/>
            <person name="Saus E."/>
            <person name="Pryszcz L."/>
            <person name="Cillingova A."/>
            <person name="Nosek J."/>
            <person name="Gabaldon T."/>
        </authorList>
    </citation>
    <scope>NUCLEOTIDE SEQUENCE</scope>
    <source>
        <strain evidence="5">CBS 10844</strain>
    </source>
</reference>
<gene>
    <name evidence="5" type="ORF">KGF56_003303</name>
</gene>
<dbReference type="Gene3D" id="1.10.20.10">
    <property type="entry name" value="Histone, subunit A"/>
    <property type="match status" value="1"/>
</dbReference>
<feature type="region of interest" description="Disordered" evidence="3">
    <location>
        <begin position="238"/>
        <end position="263"/>
    </location>
</feature>
<dbReference type="PANTHER" id="PTHR10252">
    <property type="entry name" value="HISTONE-LIKE TRANSCRIPTION FACTOR CCAAT-RELATED"/>
    <property type="match status" value="1"/>
</dbReference>
<dbReference type="Proteomes" id="UP001202479">
    <property type="component" value="Unassembled WGS sequence"/>
</dbReference>
<sequence length="263" mass="28919">MAVRKIDVETETTEGEQDVNTLPESRQMQSPVVSPATDDTEFQDIPMEDVQENQDPTSSSSDQMSLPLSKIKKIFKMDAEYTGASQGAVYTAGIATELFVQYLVEQASLLAKMDKRKKIQYKDFANAVSSHDALNFLSDTVPRTHPIGELVKKKQVNLIEKPSASRKVGDNVTVANTTAITTNTTTATNSFSSSSSSSTNALKNDPVLPKGQQILNFQPQVEAKVTKRTNGINDLASLLEKEEEKDEVEKEKEVLDKNSDTLN</sequence>